<dbReference type="Pfam" id="PF03466">
    <property type="entry name" value="LysR_substrate"/>
    <property type="match status" value="1"/>
</dbReference>
<dbReference type="EMBL" id="JAVBIK010000001">
    <property type="protein sequence ID" value="MDT7518806.1"/>
    <property type="molecule type" value="Genomic_DNA"/>
</dbReference>
<protein>
    <submittedName>
        <fullName evidence="6">LysR substrate-binding domain-containing protein</fullName>
    </submittedName>
</protein>
<comment type="caution">
    <text evidence="6">The sequence shown here is derived from an EMBL/GenBank/DDBJ whole genome shotgun (WGS) entry which is preliminary data.</text>
</comment>
<keyword evidence="2" id="KW-0805">Transcription regulation</keyword>
<dbReference type="PANTHER" id="PTHR30537:SF26">
    <property type="entry name" value="GLYCINE CLEAVAGE SYSTEM TRANSCRIPTIONAL ACTIVATOR"/>
    <property type="match status" value="1"/>
</dbReference>
<keyword evidence="4" id="KW-0804">Transcription</keyword>
<reference evidence="6 7" key="1">
    <citation type="submission" date="2023-08" db="EMBL/GenBank/DDBJ databases">
        <title>Rhodoferax potami sp. nov. and Rhodoferax mekongensis sp. nov., isolated from the Mekong River in Thailand.</title>
        <authorList>
            <person name="Kitikhun S."/>
            <person name="Charoenyingcharoen P."/>
            <person name="Siriarchawattana P."/>
            <person name="Likhitrattanapisal S."/>
            <person name="Nilsakha T."/>
            <person name="Chanpet A."/>
            <person name="Rattanawaree P."/>
            <person name="Ingsriswang S."/>
        </authorList>
    </citation>
    <scope>NUCLEOTIDE SEQUENCE [LARGE SCALE GENOMIC DNA]</scope>
    <source>
        <strain evidence="6 7">TBRC 17660</strain>
    </source>
</reference>
<dbReference type="InterPro" id="IPR000847">
    <property type="entry name" value="LysR_HTH_N"/>
</dbReference>
<dbReference type="SUPFAM" id="SSF53850">
    <property type="entry name" value="Periplasmic binding protein-like II"/>
    <property type="match status" value="1"/>
</dbReference>
<gene>
    <name evidence="6" type="ORF">RAE19_08815</name>
</gene>
<feature type="domain" description="HTH lysR-type" evidence="5">
    <location>
        <begin position="6"/>
        <end position="63"/>
    </location>
</feature>
<dbReference type="InterPro" id="IPR058163">
    <property type="entry name" value="LysR-type_TF_proteobact-type"/>
</dbReference>
<dbReference type="InterPro" id="IPR036390">
    <property type="entry name" value="WH_DNA-bd_sf"/>
</dbReference>
<proteinExistence type="inferred from homology"/>
<organism evidence="6 7">
    <name type="scientific">Rhodoferax potami</name>
    <dbReference type="NCBI Taxonomy" id="3068338"/>
    <lineage>
        <taxon>Bacteria</taxon>
        <taxon>Pseudomonadati</taxon>
        <taxon>Pseudomonadota</taxon>
        <taxon>Betaproteobacteria</taxon>
        <taxon>Burkholderiales</taxon>
        <taxon>Comamonadaceae</taxon>
        <taxon>Rhodoferax</taxon>
    </lineage>
</organism>
<evidence type="ECO:0000256" key="1">
    <source>
        <dbReference type="ARBA" id="ARBA00009437"/>
    </source>
</evidence>
<accession>A0ABU3KM26</accession>
<dbReference type="InterPro" id="IPR036388">
    <property type="entry name" value="WH-like_DNA-bd_sf"/>
</dbReference>
<keyword evidence="3" id="KW-0238">DNA-binding</keyword>
<dbReference type="Proteomes" id="UP001321700">
    <property type="component" value="Unassembled WGS sequence"/>
</dbReference>
<evidence type="ECO:0000256" key="4">
    <source>
        <dbReference type="ARBA" id="ARBA00023163"/>
    </source>
</evidence>
<dbReference type="SUPFAM" id="SSF46785">
    <property type="entry name" value="Winged helix' DNA-binding domain"/>
    <property type="match status" value="1"/>
</dbReference>
<dbReference type="InterPro" id="IPR005119">
    <property type="entry name" value="LysR_subst-bd"/>
</dbReference>
<dbReference type="RefSeq" id="WP_313874522.1">
    <property type="nucleotide sequence ID" value="NZ_JAVBIK010000001.1"/>
</dbReference>
<evidence type="ECO:0000256" key="2">
    <source>
        <dbReference type="ARBA" id="ARBA00023015"/>
    </source>
</evidence>
<dbReference type="PROSITE" id="PS50931">
    <property type="entry name" value="HTH_LYSR"/>
    <property type="match status" value="1"/>
</dbReference>
<dbReference type="PANTHER" id="PTHR30537">
    <property type="entry name" value="HTH-TYPE TRANSCRIPTIONAL REGULATOR"/>
    <property type="match status" value="1"/>
</dbReference>
<sequence length="302" mass="33256">MRRKIPATQALLCFEAAARHESFTRAAQELSLTQSAISRQITTLEELVGMALFRRTRHGVALTPAGTRYATQVASWLRGLEQDTLDLMSTRGHGGAVQLASVPTFAARWLLPRLPDFHAKHANTVVHIETRTRPFLFNDTSFDAAIFACTELQIRHWAGTRCYRLLQEQVVAVCSPALLRSRKALSAAEVALLPLLQQSTRPDSWQSWFSAQGIEAPNAFAGPRYEQFSMASSAAACGMGVALVPRLLIEAELARGELVLAHPAPLPGERHYYLVLPENTEAGPAVELFSEWLQSVCTTDAH</sequence>
<dbReference type="Gene3D" id="3.40.190.10">
    <property type="entry name" value="Periplasmic binding protein-like II"/>
    <property type="match status" value="2"/>
</dbReference>
<evidence type="ECO:0000256" key="3">
    <source>
        <dbReference type="ARBA" id="ARBA00023125"/>
    </source>
</evidence>
<dbReference type="Gene3D" id="1.10.10.10">
    <property type="entry name" value="Winged helix-like DNA-binding domain superfamily/Winged helix DNA-binding domain"/>
    <property type="match status" value="1"/>
</dbReference>
<comment type="similarity">
    <text evidence="1">Belongs to the LysR transcriptional regulatory family.</text>
</comment>
<dbReference type="Pfam" id="PF00126">
    <property type="entry name" value="HTH_1"/>
    <property type="match status" value="1"/>
</dbReference>
<dbReference type="PRINTS" id="PR00039">
    <property type="entry name" value="HTHLYSR"/>
</dbReference>
<name>A0ABU3KM26_9BURK</name>
<evidence type="ECO:0000313" key="6">
    <source>
        <dbReference type="EMBL" id="MDT7518806.1"/>
    </source>
</evidence>
<keyword evidence="7" id="KW-1185">Reference proteome</keyword>
<evidence type="ECO:0000313" key="7">
    <source>
        <dbReference type="Proteomes" id="UP001321700"/>
    </source>
</evidence>
<evidence type="ECO:0000259" key="5">
    <source>
        <dbReference type="PROSITE" id="PS50931"/>
    </source>
</evidence>